<name>A0A518HCE2_9BACT</name>
<evidence type="ECO:0000313" key="1">
    <source>
        <dbReference type="EMBL" id="QDV38532.1"/>
    </source>
</evidence>
<dbReference type="OrthoDB" id="284237at2"/>
<gene>
    <name evidence="1" type="ORF">ElP_64870</name>
</gene>
<dbReference type="EMBL" id="CP036426">
    <property type="protein sequence ID" value="QDV38532.1"/>
    <property type="molecule type" value="Genomic_DNA"/>
</dbReference>
<dbReference type="AlphaFoldDB" id="A0A518HCE2"/>
<dbReference type="Proteomes" id="UP000317835">
    <property type="component" value="Chromosome"/>
</dbReference>
<reference evidence="1 2" key="1">
    <citation type="submission" date="2019-02" db="EMBL/GenBank/DDBJ databases">
        <title>Deep-cultivation of Planctomycetes and their phenomic and genomic characterization uncovers novel biology.</title>
        <authorList>
            <person name="Wiegand S."/>
            <person name="Jogler M."/>
            <person name="Boedeker C."/>
            <person name="Pinto D."/>
            <person name="Vollmers J."/>
            <person name="Rivas-Marin E."/>
            <person name="Kohn T."/>
            <person name="Peeters S.H."/>
            <person name="Heuer A."/>
            <person name="Rast P."/>
            <person name="Oberbeckmann S."/>
            <person name="Bunk B."/>
            <person name="Jeske O."/>
            <person name="Meyerdierks A."/>
            <person name="Storesund J.E."/>
            <person name="Kallscheuer N."/>
            <person name="Luecker S."/>
            <person name="Lage O.M."/>
            <person name="Pohl T."/>
            <person name="Merkel B.J."/>
            <person name="Hornburger P."/>
            <person name="Mueller R.-W."/>
            <person name="Bruemmer F."/>
            <person name="Labrenz M."/>
            <person name="Spormann A.M."/>
            <person name="Op den Camp H."/>
            <person name="Overmann J."/>
            <person name="Amann R."/>
            <person name="Jetten M.S.M."/>
            <person name="Mascher T."/>
            <person name="Medema M.H."/>
            <person name="Devos D.P."/>
            <person name="Kaster A.-K."/>
            <person name="Ovreas L."/>
            <person name="Rohde M."/>
            <person name="Galperin M.Y."/>
            <person name="Jogler C."/>
        </authorList>
    </citation>
    <scope>NUCLEOTIDE SEQUENCE [LARGE SCALE GENOMIC DNA]</scope>
    <source>
        <strain evidence="1 2">ElP</strain>
    </source>
</reference>
<accession>A0A518HCE2</accession>
<organism evidence="1 2">
    <name type="scientific">Tautonia plasticadhaerens</name>
    <dbReference type="NCBI Taxonomy" id="2527974"/>
    <lineage>
        <taxon>Bacteria</taxon>
        <taxon>Pseudomonadati</taxon>
        <taxon>Planctomycetota</taxon>
        <taxon>Planctomycetia</taxon>
        <taxon>Isosphaerales</taxon>
        <taxon>Isosphaeraceae</taxon>
        <taxon>Tautonia</taxon>
    </lineage>
</organism>
<dbReference type="KEGG" id="tpla:ElP_64870"/>
<protein>
    <submittedName>
        <fullName evidence="1">Uncharacterized protein</fullName>
    </submittedName>
</protein>
<keyword evidence="2" id="KW-1185">Reference proteome</keyword>
<sequence>MSFSLECSCGRSLAVQAAQAGTTLRCPCGAEVDVPSVGRLRELAGRLAYEAGTIDVIRGMLWRGELPAGDRCAISGESTDDVADLSVEAERIYPGGDHRAYAWLGLLVSPILLLGLFQEPRPDVGRETIVPTPLRVASCYHPKLRRSGQRALKRWLRTVPIYARLLEEFPRARVKVGETA</sequence>
<proteinExistence type="predicted"/>
<dbReference type="RefSeq" id="WP_145277101.1">
    <property type="nucleotide sequence ID" value="NZ_CP036426.1"/>
</dbReference>
<evidence type="ECO:0000313" key="2">
    <source>
        <dbReference type="Proteomes" id="UP000317835"/>
    </source>
</evidence>